<dbReference type="HOGENOM" id="CLU_1112205_0_0_1"/>
<evidence type="ECO:0000313" key="4">
    <source>
        <dbReference type="Proteomes" id="UP000014760"/>
    </source>
</evidence>
<evidence type="ECO:0000313" key="2">
    <source>
        <dbReference type="EMBL" id="ELU18272.1"/>
    </source>
</evidence>
<keyword evidence="1" id="KW-0732">Signal</keyword>
<keyword evidence="4" id="KW-1185">Reference proteome</keyword>
<dbReference type="Proteomes" id="UP000014760">
    <property type="component" value="Unassembled WGS sequence"/>
</dbReference>
<organism evidence="2">
    <name type="scientific">Capitella teleta</name>
    <name type="common">Polychaete worm</name>
    <dbReference type="NCBI Taxonomy" id="283909"/>
    <lineage>
        <taxon>Eukaryota</taxon>
        <taxon>Metazoa</taxon>
        <taxon>Spiralia</taxon>
        <taxon>Lophotrochozoa</taxon>
        <taxon>Annelida</taxon>
        <taxon>Polychaeta</taxon>
        <taxon>Sedentaria</taxon>
        <taxon>Scolecida</taxon>
        <taxon>Capitellidae</taxon>
        <taxon>Capitella</taxon>
    </lineage>
</organism>
<feature type="chain" id="PRO_5008789092" evidence="1">
    <location>
        <begin position="22"/>
        <end position="250"/>
    </location>
</feature>
<accession>R7VIA9</accession>
<reference evidence="3" key="3">
    <citation type="submission" date="2015-06" db="UniProtKB">
        <authorList>
            <consortium name="EnsemblMetazoa"/>
        </authorList>
    </citation>
    <scope>IDENTIFICATION</scope>
</reference>
<dbReference type="EMBL" id="AMQN01003835">
    <property type="status" value="NOT_ANNOTATED_CDS"/>
    <property type="molecule type" value="Genomic_DNA"/>
</dbReference>
<sequence length="250" mass="28572">MQGNFSWSLFGLLVTLGVGYSMDGDDLGLQRAEDLHAVRYAKAVVVRRNIETTTAAADPDVTEIIVRETDEIKPPAKQLCRPHHKLQRLMLQRRKQSVDGVADQAKFSGLLCHVRHESTSSDDVEILSRQLRDGSTCDEHAQSLNSTDDIISLRANLDSKQCMDAGTDRLLRRVTSLLQLQDEQLQLRSNARRLMRLQCRLNRKRASCDQRREIETHDDDTLTPAEIYFLNHWPTADDIKDPSKLEMIFY</sequence>
<name>R7VIA9_CAPTE</name>
<dbReference type="EMBL" id="KB292015">
    <property type="protein sequence ID" value="ELU18272.1"/>
    <property type="molecule type" value="Genomic_DNA"/>
</dbReference>
<feature type="signal peptide" evidence="1">
    <location>
        <begin position="1"/>
        <end position="21"/>
    </location>
</feature>
<evidence type="ECO:0000313" key="3">
    <source>
        <dbReference type="EnsemblMetazoa" id="CapteP185752"/>
    </source>
</evidence>
<proteinExistence type="predicted"/>
<evidence type="ECO:0000256" key="1">
    <source>
        <dbReference type="SAM" id="SignalP"/>
    </source>
</evidence>
<reference evidence="4" key="1">
    <citation type="submission" date="2012-12" db="EMBL/GenBank/DDBJ databases">
        <authorList>
            <person name="Hellsten U."/>
            <person name="Grimwood J."/>
            <person name="Chapman J.A."/>
            <person name="Shapiro H."/>
            <person name="Aerts A."/>
            <person name="Otillar R.P."/>
            <person name="Terry A.Y."/>
            <person name="Boore J.L."/>
            <person name="Simakov O."/>
            <person name="Marletaz F."/>
            <person name="Cho S.-J."/>
            <person name="Edsinger-Gonzales E."/>
            <person name="Havlak P."/>
            <person name="Kuo D.-H."/>
            <person name="Larsson T."/>
            <person name="Lv J."/>
            <person name="Arendt D."/>
            <person name="Savage R."/>
            <person name="Osoegawa K."/>
            <person name="de Jong P."/>
            <person name="Lindberg D.R."/>
            <person name="Seaver E.C."/>
            <person name="Weisblat D.A."/>
            <person name="Putnam N.H."/>
            <person name="Grigoriev I.V."/>
            <person name="Rokhsar D.S."/>
        </authorList>
    </citation>
    <scope>NUCLEOTIDE SEQUENCE</scope>
    <source>
        <strain evidence="4">I ESC-2004</strain>
    </source>
</reference>
<reference evidence="2 4" key="2">
    <citation type="journal article" date="2013" name="Nature">
        <title>Insights into bilaterian evolution from three spiralian genomes.</title>
        <authorList>
            <person name="Simakov O."/>
            <person name="Marletaz F."/>
            <person name="Cho S.J."/>
            <person name="Edsinger-Gonzales E."/>
            <person name="Havlak P."/>
            <person name="Hellsten U."/>
            <person name="Kuo D.H."/>
            <person name="Larsson T."/>
            <person name="Lv J."/>
            <person name="Arendt D."/>
            <person name="Savage R."/>
            <person name="Osoegawa K."/>
            <person name="de Jong P."/>
            <person name="Grimwood J."/>
            <person name="Chapman J.A."/>
            <person name="Shapiro H."/>
            <person name="Aerts A."/>
            <person name="Otillar R.P."/>
            <person name="Terry A.Y."/>
            <person name="Boore J.L."/>
            <person name="Grigoriev I.V."/>
            <person name="Lindberg D.R."/>
            <person name="Seaver E.C."/>
            <person name="Weisblat D.A."/>
            <person name="Putnam N.H."/>
            <person name="Rokhsar D.S."/>
        </authorList>
    </citation>
    <scope>NUCLEOTIDE SEQUENCE</scope>
    <source>
        <strain evidence="2 4">I ESC-2004</strain>
    </source>
</reference>
<dbReference type="EnsemblMetazoa" id="CapteT185752">
    <property type="protein sequence ID" value="CapteP185752"/>
    <property type="gene ID" value="CapteG185752"/>
</dbReference>
<gene>
    <name evidence="2" type="ORF">CAPTEDRAFT_185752</name>
</gene>
<protein>
    <submittedName>
        <fullName evidence="2 3">Uncharacterized protein</fullName>
    </submittedName>
</protein>
<dbReference type="AlphaFoldDB" id="R7VIA9"/>